<keyword evidence="1" id="KW-0812">Transmembrane</keyword>
<feature type="transmembrane region" description="Helical" evidence="1">
    <location>
        <begin position="90"/>
        <end position="114"/>
    </location>
</feature>
<dbReference type="EMBL" id="ML180080">
    <property type="protein sequence ID" value="THU79083.1"/>
    <property type="molecule type" value="Genomic_DNA"/>
</dbReference>
<dbReference type="AlphaFoldDB" id="A0A4S8KTL8"/>
<protein>
    <submittedName>
        <fullName evidence="2">Uncharacterized protein</fullName>
    </submittedName>
</protein>
<accession>A0A4S8KTL8</accession>
<evidence type="ECO:0000313" key="3">
    <source>
        <dbReference type="Proteomes" id="UP000297245"/>
    </source>
</evidence>
<organism evidence="2 3">
    <name type="scientific">Dendrothele bispora (strain CBS 962.96)</name>
    <dbReference type="NCBI Taxonomy" id="1314807"/>
    <lineage>
        <taxon>Eukaryota</taxon>
        <taxon>Fungi</taxon>
        <taxon>Dikarya</taxon>
        <taxon>Basidiomycota</taxon>
        <taxon>Agaricomycotina</taxon>
        <taxon>Agaricomycetes</taxon>
        <taxon>Agaricomycetidae</taxon>
        <taxon>Agaricales</taxon>
        <taxon>Agaricales incertae sedis</taxon>
        <taxon>Dendrothele</taxon>
    </lineage>
</organism>
<evidence type="ECO:0000313" key="2">
    <source>
        <dbReference type="EMBL" id="THU79083.1"/>
    </source>
</evidence>
<feature type="transmembrane region" description="Helical" evidence="1">
    <location>
        <begin position="20"/>
        <end position="37"/>
    </location>
</feature>
<dbReference type="OrthoDB" id="2535105at2759"/>
<keyword evidence="3" id="KW-1185">Reference proteome</keyword>
<reference evidence="2 3" key="1">
    <citation type="journal article" date="2019" name="Nat. Ecol. Evol.">
        <title>Megaphylogeny resolves global patterns of mushroom evolution.</title>
        <authorList>
            <person name="Varga T."/>
            <person name="Krizsan K."/>
            <person name="Foldi C."/>
            <person name="Dima B."/>
            <person name="Sanchez-Garcia M."/>
            <person name="Sanchez-Ramirez S."/>
            <person name="Szollosi G.J."/>
            <person name="Szarkandi J.G."/>
            <person name="Papp V."/>
            <person name="Albert L."/>
            <person name="Andreopoulos W."/>
            <person name="Angelini C."/>
            <person name="Antonin V."/>
            <person name="Barry K.W."/>
            <person name="Bougher N.L."/>
            <person name="Buchanan P."/>
            <person name="Buyck B."/>
            <person name="Bense V."/>
            <person name="Catcheside P."/>
            <person name="Chovatia M."/>
            <person name="Cooper J."/>
            <person name="Damon W."/>
            <person name="Desjardin D."/>
            <person name="Finy P."/>
            <person name="Geml J."/>
            <person name="Haridas S."/>
            <person name="Hughes K."/>
            <person name="Justo A."/>
            <person name="Karasinski D."/>
            <person name="Kautmanova I."/>
            <person name="Kiss B."/>
            <person name="Kocsube S."/>
            <person name="Kotiranta H."/>
            <person name="LaButti K.M."/>
            <person name="Lechner B.E."/>
            <person name="Liimatainen K."/>
            <person name="Lipzen A."/>
            <person name="Lukacs Z."/>
            <person name="Mihaltcheva S."/>
            <person name="Morgado L.N."/>
            <person name="Niskanen T."/>
            <person name="Noordeloos M.E."/>
            <person name="Ohm R.A."/>
            <person name="Ortiz-Santana B."/>
            <person name="Ovrebo C."/>
            <person name="Racz N."/>
            <person name="Riley R."/>
            <person name="Savchenko A."/>
            <person name="Shiryaev A."/>
            <person name="Soop K."/>
            <person name="Spirin V."/>
            <person name="Szebenyi C."/>
            <person name="Tomsovsky M."/>
            <person name="Tulloss R.E."/>
            <person name="Uehling J."/>
            <person name="Grigoriev I.V."/>
            <person name="Vagvolgyi C."/>
            <person name="Papp T."/>
            <person name="Martin F.M."/>
            <person name="Miettinen O."/>
            <person name="Hibbett D.S."/>
            <person name="Nagy L.G."/>
        </authorList>
    </citation>
    <scope>NUCLEOTIDE SEQUENCE [LARGE SCALE GENOMIC DNA]</scope>
    <source>
        <strain evidence="2 3">CBS 962.96</strain>
    </source>
</reference>
<sequence length="220" mass="25142">MSALPDRPTPVSQDTFATFYGNNILILPSLFNFLMTLSTYNIGGILICGFIAIFFYGISVLQSSGASYVFGPKMYMYFLNYQKDTWWIKLLVLLIGTITTIQSGFLCQLIYHYVVSNTYSLEVKLPATQTYQFWILDSGLRMFAPSWIDEGWDSETHLNAGSSFGLCWVVKEFQSATFEEFIPWAPKLLIPHHVLRMISDIATTSSLCLILYDIEVHFKR</sequence>
<keyword evidence="1" id="KW-1133">Transmembrane helix</keyword>
<dbReference type="Proteomes" id="UP000297245">
    <property type="component" value="Unassembled WGS sequence"/>
</dbReference>
<proteinExistence type="predicted"/>
<keyword evidence="1" id="KW-0472">Membrane</keyword>
<feature type="transmembrane region" description="Helical" evidence="1">
    <location>
        <begin position="44"/>
        <end position="70"/>
    </location>
</feature>
<gene>
    <name evidence="2" type="ORF">K435DRAFT_811011</name>
</gene>
<evidence type="ECO:0000256" key="1">
    <source>
        <dbReference type="SAM" id="Phobius"/>
    </source>
</evidence>
<name>A0A4S8KTL8_DENBC</name>